<evidence type="ECO:0000256" key="3">
    <source>
        <dbReference type="ARBA" id="ARBA00022801"/>
    </source>
</evidence>
<dbReference type="Gene3D" id="3.90.1720.10">
    <property type="entry name" value="endopeptidase domain like (from Nostoc punctiforme)"/>
    <property type="match status" value="1"/>
</dbReference>
<evidence type="ECO:0000256" key="4">
    <source>
        <dbReference type="ARBA" id="ARBA00022807"/>
    </source>
</evidence>
<keyword evidence="5" id="KW-0732">Signal</keyword>
<evidence type="ECO:0000313" key="8">
    <source>
        <dbReference type="Proteomes" id="UP000199532"/>
    </source>
</evidence>
<keyword evidence="4" id="KW-0788">Thiol protease</keyword>
<dbReference type="InterPro" id="IPR051202">
    <property type="entry name" value="Peptidase_C40"/>
</dbReference>
<dbReference type="SUPFAM" id="SSF54001">
    <property type="entry name" value="Cysteine proteinases"/>
    <property type="match status" value="1"/>
</dbReference>
<dbReference type="Proteomes" id="UP000199532">
    <property type="component" value="Unassembled WGS sequence"/>
</dbReference>
<dbReference type="GO" id="GO:0008234">
    <property type="term" value="F:cysteine-type peptidase activity"/>
    <property type="evidence" value="ECO:0007669"/>
    <property type="project" value="UniProtKB-KW"/>
</dbReference>
<evidence type="ECO:0000256" key="2">
    <source>
        <dbReference type="ARBA" id="ARBA00022670"/>
    </source>
</evidence>
<accession>A0A1H6T8X7</accession>
<feature type="signal peptide" evidence="5">
    <location>
        <begin position="1"/>
        <end position="27"/>
    </location>
</feature>
<dbReference type="PANTHER" id="PTHR47053:SF1">
    <property type="entry name" value="MUREIN DD-ENDOPEPTIDASE MEPH-RELATED"/>
    <property type="match status" value="1"/>
</dbReference>
<dbReference type="Pfam" id="PF18348">
    <property type="entry name" value="SH3_16"/>
    <property type="match status" value="1"/>
</dbReference>
<name>A0A1H6T8X7_9BACT</name>
<evidence type="ECO:0000259" key="6">
    <source>
        <dbReference type="PROSITE" id="PS51935"/>
    </source>
</evidence>
<evidence type="ECO:0000313" key="7">
    <source>
        <dbReference type="EMBL" id="SEI74604.1"/>
    </source>
</evidence>
<sequence>MKICFATLPLYLLLTCFTSKVVGQTVAADSLQIRKIFDLSEAVRKVYAPDKRTALFQILKDSTGNHFFETTEFEAAKKLADTIVSQGIKIPIPIKTLPAKELADKKFGLVNVSVGNVRSDPRNAAELATQALLGTPLDILKKEGYYYLVRTPDGYISWLDAGAIAFKTDSEMEAWKLSNKVVFVADYGHSYEKPNLKSQRISDLVMGDVLVKTASQKDFIKVIYPDGREGFIPQNQVKNFNEWTKKPAPNSVQVIEVAKTMIGVPYLWGGTSVKGVDCSGFTKTAFFMNGVVIPRDASQQVLVGDSVTILKNGVLNLTDALKNLKPGDLIFFAGGKNRPSNARVTHVAMYLGNGEFIHSAGQVRINSMKPDAPNYGDFETRTVVAARRYIGNIGTAGITPLLKHPAYMQK</sequence>
<dbReference type="InterPro" id="IPR038765">
    <property type="entry name" value="Papain-like_cys_pep_sf"/>
</dbReference>
<comment type="similarity">
    <text evidence="1">Belongs to the peptidase C40 family.</text>
</comment>
<dbReference type="InterPro" id="IPR000064">
    <property type="entry name" value="NLP_P60_dom"/>
</dbReference>
<dbReference type="Gene3D" id="2.30.30.40">
    <property type="entry name" value="SH3 Domains"/>
    <property type="match status" value="2"/>
</dbReference>
<proteinExistence type="inferred from homology"/>
<gene>
    <name evidence="7" type="ORF">SAMN04487995_1995</name>
</gene>
<dbReference type="GO" id="GO:0006508">
    <property type="term" value="P:proteolysis"/>
    <property type="evidence" value="ECO:0007669"/>
    <property type="project" value="UniProtKB-KW"/>
</dbReference>
<keyword evidence="3" id="KW-0378">Hydrolase</keyword>
<feature type="domain" description="NlpC/P60" evidence="6">
    <location>
        <begin position="248"/>
        <end position="390"/>
    </location>
</feature>
<protein>
    <submittedName>
        <fullName evidence="7">SH3 domain-containing protein</fullName>
    </submittedName>
</protein>
<dbReference type="Pfam" id="PF00877">
    <property type="entry name" value="NLPC_P60"/>
    <property type="match status" value="1"/>
</dbReference>
<dbReference type="OrthoDB" id="9813368at2"/>
<dbReference type="InterPro" id="IPR041382">
    <property type="entry name" value="SH3_16"/>
</dbReference>
<dbReference type="AlphaFoldDB" id="A0A1H6T8X7"/>
<keyword evidence="2" id="KW-0645">Protease</keyword>
<evidence type="ECO:0000256" key="5">
    <source>
        <dbReference type="SAM" id="SignalP"/>
    </source>
</evidence>
<keyword evidence="8" id="KW-1185">Reference proteome</keyword>
<feature type="chain" id="PRO_5011622420" evidence="5">
    <location>
        <begin position="28"/>
        <end position="410"/>
    </location>
</feature>
<dbReference type="EMBL" id="FNXY01000003">
    <property type="protein sequence ID" value="SEI74604.1"/>
    <property type="molecule type" value="Genomic_DNA"/>
</dbReference>
<organism evidence="7 8">
    <name type="scientific">Dyadobacter koreensis</name>
    <dbReference type="NCBI Taxonomy" id="408657"/>
    <lineage>
        <taxon>Bacteria</taxon>
        <taxon>Pseudomonadati</taxon>
        <taxon>Bacteroidota</taxon>
        <taxon>Cytophagia</taxon>
        <taxon>Cytophagales</taxon>
        <taxon>Spirosomataceae</taxon>
        <taxon>Dyadobacter</taxon>
    </lineage>
</organism>
<dbReference type="PROSITE" id="PS51935">
    <property type="entry name" value="NLPC_P60"/>
    <property type="match status" value="1"/>
</dbReference>
<dbReference type="RefSeq" id="WP_090335011.1">
    <property type="nucleotide sequence ID" value="NZ_FNXY01000003.1"/>
</dbReference>
<dbReference type="PANTHER" id="PTHR47053">
    <property type="entry name" value="MUREIN DD-ENDOPEPTIDASE MEPH-RELATED"/>
    <property type="match status" value="1"/>
</dbReference>
<evidence type="ECO:0000256" key="1">
    <source>
        <dbReference type="ARBA" id="ARBA00007074"/>
    </source>
</evidence>
<reference evidence="7 8" key="1">
    <citation type="submission" date="2016-10" db="EMBL/GenBank/DDBJ databases">
        <authorList>
            <person name="de Groot N.N."/>
        </authorList>
    </citation>
    <scope>NUCLEOTIDE SEQUENCE [LARGE SCALE GENOMIC DNA]</scope>
    <source>
        <strain evidence="7 8">DSM 19938</strain>
    </source>
</reference>